<evidence type="ECO:0008006" key="3">
    <source>
        <dbReference type="Google" id="ProtNLM"/>
    </source>
</evidence>
<dbReference type="InterPro" id="IPR009734">
    <property type="entry name" value="Myoviridae_GpU"/>
</dbReference>
<reference evidence="1" key="1">
    <citation type="journal article" date="2014" name="Int. J. Syst. Evol. Microbiol.">
        <title>Complete genome sequence of Corynebacterium casei LMG S-19264T (=DSM 44701T), isolated from a smear-ripened cheese.</title>
        <authorList>
            <consortium name="US DOE Joint Genome Institute (JGI-PGF)"/>
            <person name="Walter F."/>
            <person name="Albersmeier A."/>
            <person name="Kalinowski J."/>
            <person name="Ruckert C."/>
        </authorList>
    </citation>
    <scope>NUCLEOTIDE SEQUENCE</scope>
    <source>
        <strain evidence="1">CGMCC 1.15760</strain>
    </source>
</reference>
<evidence type="ECO:0000313" key="2">
    <source>
        <dbReference type="Proteomes" id="UP000616608"/>
    </source>
</evidence>
<proteinExistence type="predicted"/>
<organism evidence="1 2">
    <name type="scientific">Lysinibacillus alkalisoli</name>
    <dbReference type="NCBI Taxonomy" id="1911548"/>
    <lineage>
        <taxon>Bacteria</taxon>
        <taxon>Bacillati</taxon>
        <taxon>Bacillota</taxon>
        <taxon>Bacilli</taxon>
        <taxon>Bacillales</taxon>
        <taxon>Bacillaceae</taxon>
        <taxon>Lysinibacillus</taxon>
    </lineage>
</organism>
<protein>
    <recommendedName>
        <fullName evidence="3">Phage tail protein</fullName>
    </recommendedName>
</protein>
<evidence type="ECO:0000313" key="1">
    <source>
        <dbReference type="EMBL" id="GGG32994.1"/>
    </source>
</evidence>
<comment type="caution">
    <text evidence="1">The sequence shown here is derived from an EMBL/GenBank/DDBJ whole genome shotgun (WGS) entry which is preliminary data.</text>
</comment>
<keyword evidence="2" id="KW-1185">Reference proteome</keyword>
<dbReference type="RefSeq" id="WP_188615846.1">
    <property type="nucleotide sequence ID" value="NZ_BMJT01000013.1"/>
</dbReference>
<name>A0A917LJS8_9BACI</name>
<sequence>MIGAFGDIVFSVSRETARTLKDLTRTESGRYATHDIHLKKPKLEFLGPGLSTLSFKMEFDANLGVNPRKETDSLIRMQREGRYGLFILGGRRIGMGYFVLKSVNVDYKRIDNKGNMLAASADVTLEEYV</sequence>
<dbReference type="Pfam" id="PF06995">
    <property type="entry name" value="Phage_P2_GpU"/>
    <property type="match status" value="1"/>
</dbReference>
<dbReference type="EMBL" id="BMJT01000013">
    <property type="protein sequence ID" value="GGG32994.1"/>
    <property type="molecule type" value="Genomic_DNA"/>
</dbReference>
<reference evidence="1" key="2">
    <citation type="submission" date="2020-09" db="EMBL/GenBank/DDBJ databases">
        <authorList>
            <person name="Sun Q."/>
            <person name="Zhou Y."/>
        </authorList>
    </citation>
    <scope>NUCLEOTIDE SEQUENCE</scope>
    <source>
        <strain evidence="1">CGMCC 1.15760</strain>
    </source>
</reference>
<dbReference type="Proteomes" id="UP000616608">
    <property type="component" value="Unassembled WGS sequence"/>
</dbReference>
<gene>
    <name evidence="1" type="ORF">GCM10007425_29600</name>
</gene>
<dbReference type="AlphaFoldDB" id="A0A917LJS8"/>
<accession>A0A917LJS8</accession>